<feature type="compositionally biased region" description="Basic and acidic residues" evidence="1">
    <location>
        <begin position="96"/>
        <end position="108"/>
    </location>
</feature>
<evidence type="ECO:0000313" key="3">
    <source>
        <dbReference type="Proteomes" id="UP000479000"/>
    </source>
</evidence>
<evidence type="ECO:0000256" key="1">
    <source>
        <dbReference type="SAM" id="MobiDB-lite"/>
    </source>
</evidence>
<dbReference type="Pfam" id="PF04801">
    <property type="entry name" value="RPC5"/>
    <property type="match status" value="1"/>
</dbReference>
<reference evidence="2 3" key="1">
    <citation type="submission" date="2020-02" db="EMBL/GenBank/DDBJ databases">
        <authorList>
            <person name="Ferguson B K."/>
        </authorList>
    </citation>
    <scope>NUCLEOTIDE SEQUENCE [LARGE SCALE GENOMIC DNA]</scope>
</reference>
<dbReference type="GO" id="GO:0005634">
    <property type="term" value="C:nucleus"/>
    <property type="evidence" value="ECO:0007669"/>
    <property type="project" value="InterPro"/>
</dbReference>
<evidence type="ECO:0000313" key="2">
    <source>
        <dbReference type="EMBL" id="CAB0008288.1"/>
    </source>
</evidence>
<dbReference type="OrthoDB" id="340681at2759"/>
<dbReference type="InterPro" id="IPR006886">
    <property type="entry name" value="RNA_pol_III_Rpc5"/>
</dbReference>
<gene>
    <name evidence="2" type="ORF">NTEN_LOCUS13534</name>
</gene>
<keyword evidence="3" id="KW-1185">Reference proteome</keyword>
<protein>
    <submittedName>
        <fullName evidence="2">Uncharacterized protein</fullName>
    </submittedName>
</protein>
<dbReference type="GO" id="GO:0006351">
    <property type="term" value="P:DNA-templated transcription"/>
    <property type="evidence" value="ECO:0007669"/>
    <property type="project" value="InterPro"/>
</dbReference>
<feature type="region of interest" description="Disordered" evidence="1">
    <location>
        <begin position="140"/>
        <end position="160"/>
    </location>
</feature>
<feature type="non-terminal residue" evidence="2">
    <location>
        <position position="160"/>
    </location>
</feature>
<dbReference type="AlphaFoldDB" id="A0A6H5GV21"/>
<dbReference type="EMBL" id="CADCXU010020352">
    <property type="protein sequence ID" value="CAB0008288.1"/>
    <property type="molecule type" value="Genomic_DNA"/>
</dbReference>
<sequence length="160" mass="17529">MSNLAVLRKNKLWQFRLPADAAFVAEYPDIVEQQNMLWEARMRDINEQFALTSLASPTKSRRRKESEASTASTDVEGGDSAIGDVVKAGGRRRRNSERGSAERPKDGEPPNSQNRKKAGDCGNPETATVQVDAQLELKTSTTPVANGTIAVNETIDDKVQ</sequence>
<accession>A0A6H5GV21</accession>
<feature type="region of interest" description="Disordered" evidence="1">
    <location>
        <begin position="53"/>
        <end position="127"/>
    </location>
</feature>
<feature type="compositionally biased region" description="Polar residues" evidence="1">
    <location>
        <begin position="140"/>
        <end position="151"/>
    </location>
</feature>
<name>A0A6H5GV21_9HEMI</name>
<dbReference type="Proteomes" id="UP000479000">
    <property type="component" value="Unassembled WGS sequence"/>
</dbReference>
<organism evidence="2 3">
    <name type="scientific">Nesidiocoris tenuis</name>
    <dbReference type="NCBI Taxonomy" id="355587"/>
    <lineage>
        <taxon>Eukaryota</taxon>
        <taxon>Metazoa</taxon>
        <taxon>Ecdysozoa</taxon>
        <taxon>Arthropoda</taxon>
        <taxon>Hexapoda</taxon>
        <taxon>Insecta</taxon>
        <taxon>Pterygota</taxon>
        <taxon>Neoptera</taxon>
        <taxon>Paraneoptera</taxon>
        <taxon>Hemiptera</taxon>
        <taxon>Heteroptera</taxon>
        <taxon>Panheteroptera</taxon>
        <taxon>Cimicomorpha</taxon>
        <taxon>Miridae</taxon>
        <taxon>Dicyphina</taxon>
        <taxon>Nesidiocoris</taxon>
    </lineage>
</organism>
<proteinExistence type="predicted"/>